<evidence type="ECO:0000256" key="3">
    <source>
        <dbReference type="ARBA" id="ARBA00016588"/>
    </source>
</evidence>
<evidence type="ECO:0000256" key="6">
    <source>
        <dbReference type="ARBA" id="ARBA00023136"/>
    </source>
</evidence>
<gene>
    <name evidence="9" type="primary">PLEKHA8</name>
</gene>
<evidence type="ECO:0000259" key="8">
    <source>
        <dbReference type="PROSITE" id="PS50003"/>
    </source>
</evidence>
<dbReference type="RefSeq" id="XP_044306612.1">
    <property type="nucleotide sequence ID" value="XM_044450677.1"/>
</dbReference>
<reference evidence="9" key="1">
    <citation type="submission" date="2025-08" db="UniProtKB">
        <authorList>
            <consortium name="Ensembl"/>
        </authorList>
    </citation>
    <scope>IDENTIFICATION</scope>
</reference>
<dbReference type="Pfam" id="PF00169">
    <property type="entry name" value="PH"/>
    <property type="match status" value="1"/>
</dbReference>
<evidence type="ECO:0000256" key="4">
    <source>
        <dbReference type="ARBA" id="ARBA00022448"/>
    </source>
</evidence>
<dbReference type="Ensembl" id="ENSVKKT00000019662.1">
    <property type="protein sequence ID" value="ENSVKKP00000019188.1"/>
    <property type="gene ID" value="ENSVKKG00000013041.1"/>
</dbReference>
<dbReference type="FunFam" id="1.10.3520.10:FF:000001">
    <property type="entry name" value="Pleckstrin domain-containing family A member 8"/>
    <property type="match status" value="1"/>
</dbReference>
<evidence type="ECO:0000256" key="1">
    <source>
        <dbReference type="ARBA" id="ARBA00004170"/>
    </source>
</evidence>
<dbReference type="SMART" id="SM00233">
    <property type="entry name" value="PH"/>
    <property type="match status" value="1"/>
</dbReference>
<dbReference type="AlphaFoldDB" id="A0A8D2LAV3"/>
<dbReference type="OrthoDB" id="1854502at2759"/>
<evidence type="ECO:0000313" key="9">
    <source>
        <dbReference type="Ensembl" id="ENSVKKP00000019188.1"/>
    </source>
</evidence>
<accession>A0A8D2LAV3</accession>
<dbReference type="SUPFAM" id="SSF50729">
    <property type="entry name" value="PH domain-like"/>
    <property type="match status" value="1"/>
</dbReference>
<dbReference type="InterPro" id="IPR014830">
    <property type="entry name" value="Glycolipid_transfer_prot_dom"/>
</dbReference>
<dbReference type="PANTHER" id="PTHR10219:SF25">
    <property type="entry name" value="PLECKSTRIN HOMOLOGY DOMAIN-CONTAINING FAMILY A MEMBER 8"/>
    <property type="match status" value="1"/>
</dbReference>
<dbReference type="Gene3D" id="2.30.29.30">
    <property type="entry name" value="Pleckstrin-homology domain (PH domain)/Phosphotyrosine-binding domain (PTB)"/>
    <property type="match status" value="1"/>
</dbReference>
<dbReference type="Gene3D" id="1.10.3520.10">
    <property type="entry name" value="Glycolipid transfer protein"/>
    <property type="match status" value="1"/>
</dbReference>
<dbReference type="CDD" id="cd01247">
    <property type="entry name" value="PH_FAPP1_FAPP2"/>
    <property type="match status" value="1"/>
</dbReference>
<evidence type="ECO:0000256" key="2">
    <source>
        <dbReference type="ARBA" id="ARBA00004198"/>
    </source>
</evidence>
<dbReference type="GO" id="GO:1902387">
    <property type="term" value="F:ceramide 1-phosphate binding"/>
    <property type="evidence" value="ECO:0007669"/>
    <property type="project" value="TreeGrafter"/>
</dbReference>
<organism evidence="9 10">
    <name type="scientific">Varanus komodoensis</name>
    <name type="common">Komodo dragon</name>
    <dbReference type="NCBI Taxonomy" id="61221"/>
    <lineage>
        <taxon>Eukaryota</taxon>
        <taxon>Metazoa</taxon>
        <taxon>Chordata</taxon>
        <taxon>Craniata</taxon>
        <taxon>Vertebrata</taxon>
        <taxon>Euteleostomi</taxon>
        <taxon>Lepidosauria</taxon>
        <taxon>Squamata</taxon>
        <taxon>Bifurcata</taxon>
        <taxon>Unidentata</taxon>
        <taxon>Episquamata</taxon>
        <taxon>Toxicofera</taxon>
        <taxon>Anguimorpha</taxon>
        <taxon>Paleoanguimorpha</taxon>
        <taxon>Varanoidea</taxon>
        <taxon>Varanidae</taxon>
        <taxon>Varanus</taxon>
    </lineage>
</organism>
<dbReference type="GO" id="GO:1902388">
    <property type="term" value="F:ceramide 1-phosphate transfer activity"/>
    <property type="evidence" value="ECO:0007669"/>
    <property type="project" value="TreeGrafter"/>
</dbReference>
<feature type="domain" description="PH" evidence="8">
    <location>
        <begin position="1"/>
        <end position="93"/>
    </location>
</feature>
<evidence type="ECO:0000256" key="7">
    <source>
        <dbReference type="SAM" id="MobiDB-lite"/>
    </source>
</evidence>
<dbReference type="SUPFAM" id="SSF110004">
    <property type="entry name" value="Glycolipid transfer protein, GLTP"/>
    <property type="match status" value="1"/>
</dbReference>
<dbReference type="GO" id="GO:0016020">
    <property type="term" value="C:membrane"/>
    <property type="evidence" value="ECO:0007669"/>
    <property type="project" value="UniProtKB-SubCell"/>
</dbReference>
<evidence type="ECO:0000313" key="10">
    <source>
        <dbReference type="Proteomes" id="UP000694545"/>
    </source>
</evidence>
<protein>
    <recommendedName>
        <fullName evidence="3">Pleckstrin homology domain-containing family A member 8</fullName>
    </recommendedName>
</protein>
<dbReference type="InterPro" id="IPR001849">
    <property type="entry name" value="PH_domain"/>
</dbReference>
<dbReference type="FunFam" id="2.30.29.30:FF:000085">
    <property type="entry name" value="Pleckstrin homology domain-containing family A member 8"/>
    <property type="match status" value="1"/>
</dbReference>
<keyword evidence="6" id="KW-0472">Membrane</keyword>
<dbReference type="Pfam" id="PF08718">
    <property type="entry name" value="GLTP"/>
    <property type="match status" value="1"/>
</dbReference>
<keyword evidence="4" id="KW-0813">Transport</keyword>
<dbReference type="GeneID" id="123033834"/>
<dbReference type="InterPro" id="IPR011993">
    <property type="entry name" value="PH-like_dom_sf"/>
</dbReference>
<dbReference type="KEGG" id="vko:123033834"/>
<dbReference type="GO" id="GO:0005829">
    <property type="term" value="C:cytosol"/>
    <property type="evidence" value="ECO:0007669"/>
    <property type="project" value="TreeGrafter"/>
</dbReference>
<comment type="subcellular location">
    <subcellularLocation>
        <location evidence="2">Golgi apparatus</location>
        <location evidence="2">trans-Golgi network membrane</location>
    </subcellularLocation>
    <subcellularLocation>
        <location evidence="1">Membrane</location>
        <topology evidence="1">Peripheral membrane protein</topology>
    </subcellularLocation>
</comment>
<dbReference type="PANTHER" id="PTHR10219">
    <property type="entry name" value="GLYCOLIPID TRANSFER PROTEIN-RELATED"/>
    <property type="match status" value="1"/>
</dbReference>
<feature type="region of interest" description="Disordered" evidence="7">
    <location>
        <begin position="254"/>
        <end position="291"/>
    </location>
</feature>
<reference evidence="9" key="2">
    <citation type="submission" date="2025-09" db="UniProtKB">
        <authorList>
            <consortium name="Ensembl"/>
        </authorList>
    </citation>
    <scope>IDENTIFICATION</scope>
</reference>
<proteinExistence type="predicted"/>
<dbReference type="PROSITE" id="PS50003">
    <property type="entry name" value="PH_DOMAIN"/>
    <property type="match status" value="1"/>
</dbReference>
<keyword evidence="5" id="KW-0333">Golgi apparatus</keyword>
<dbReference type="OMA" id="ERQMEMN"/>
<dbReference type="Proteomes" id="UP000694545">
    <property type="component" value="Unplaced"/>
</dbReference>
<sequence length="508" mass="57079">MEGVLYKWTNYLSGWQPRWFLLAGGVLSYYDSREDAWKGCKGSIQMAVCEIQVHSTDNLRMDLIIPGEQYFYLKARNAAERQKWLVALGTAKACLTDIRTLKEKEFTENIEALKTKMAELRLYCDLLVQQVDKAKGTGLATASAAENRIDMGALLKSTCTTFLKTLEECMQIANAAFSSELLYQTPSGSPLSALRKLNKLKLPNIFSRGIAERQMELKNCENGTIYPNTNLPERALINSMIPDPLKKDTMGSGKISAGGITEDGKKQLSPKAGNQDTSLKPEVDSMNRSSMQTDKDFPTFFTSMNVRFSDIKLLEDGGIPTGEFLQSCYEIVPVLDKLGSTVFAPVKMDFEGNIKKINQKYLTNKEEFSTLQKLVLHEVNNEEAKVRHSATEALLWLRRGLKFLKAFLTELRNGEKNIQTALNNAYGRTLRQHHSWVVRGVFALALKASPTYEGFLAALCVDGYDPQDEAFYNGMQRDLDIYLPAMEKQLSILDALYEEHGLESDEVV</sequence>
<evidence type="ECO:0000256" key="5">
    <source>
        <dbReference type="ARBA" id="ARBA00023034"/>
    </source>
</evidence>
<dbReference type="GO" id="GO:0005794">
    <property type="term" value="C:Golgi apparatus"/>
    <property type="evidence" value="ECO:0007669"/>
    <property type="project" value="UniProtKB-SubCell"/>
</dbReference>
<keyword evidence="10" id="KW-1185">Reference proteome</keyword>
<dbReference type="CTD" id="84725"/>
<name>A0A8D2LAV3_VARKO</name>
<dbReference type="InterPro" id="IPR036497">
    <property type="entry name" value="GLTP_sf"/>
</dbReference>